<proteinExistence type="predicted"/>
<protein>
    <submittedName>
        <fullName evidence="3">ARAD1D44110p</fullName>
    </submittedName>
</protein>
<evidence type="ECO:0000313" key="3">
    <source>
        <dbReference type="EMBL" id="CDP38852.1"/>
    </source>
</evidence>
<name>A0A060TJ49_BLAAD</name>
<evidence type="ECO:0000259" key="2">
    <source>
        <dbReference type="Pfam" id="PF04774"/>
    </source>
</evidence>
<accession>A0A060TJ49</accession>
<dbReference type="AlphaFoldDB" id="A0A060TJ49"/>
<feature type="compositionally biased region" description="Basic and acidic residues" evidence="1">
    <location>
        <begin position="77"/>
        <end position="86"/>
    </location>
</feature>
<sequence>MARTTRNYQEMGPDGAALPKYFAKSGFVDTDPNKVKKDGHGRGNWGREGDEAEELQDEFNFLHTRRRSNSMSGNHPDIARSKSKFDVDDEVFEE</sequence>
<reference evidence="3" key="2">
    <citation type="submission" date="2014-06" db="EMBL/GenBank/DDBJ databases">
        <title>The complete genome of Blastobotrys (Arxula) adeninivorans LS3 - a yeast of biotechnological interest.</title>
        <authorList>
            <person name="Kunze G."/>
            <person name="Gaillardin C."/>
            <person name="Czernicka M."/>
            <person name="Durrens P."/>
            <person name="Martin T."/>
            <person name="Boer E."/>
            <person name="Gabaldon T."/>
            <person name="Cruz J."/>
            <person name="Talla E."/>
            <person name="Marck C."/>
            <person name="Goffeau A."/>
            <person name="Barbe V."/>
            <person name="Baret P."/>
            <person name="Baronian K."/>
            <person name="Beier S."/>
            <person name="Bleykasten C."/>
            <person name="Bode R."/>
            <person name="Casaregola S."/>
            <person name="Despons L."/>
            <person name="Fairhead C."/>
            <person name="Giersberg M."/>
            <person name="Gierski P."/>
            <person name="Hahnel U."/>
            <person name="Hartmann A."/>
            <person name="Jankowska D."/>
            <person name="Jubin C."/>
            <person name="Jung P."/>
            <person name="Lafontaine I."/>
            <person name="Leh-Louis V."/>
            <person name="Lemaire M."/>
            <person name="Marcet-Houben M."/>
            <person name="Mascher M."/>
            <person name="Morel G."/>
            <person name="Richard G.-F."/>
            <person name="Riechen J."/>
            <person name="Sacerdot C."/>
            <person name="Sarkar A."/>
            <person name="Savel G."/>
            <person name="Schacherer J."/>
            <person name="Sherman D."/>
            <person name="Straub M.-L."/>
            <person name="Stein N."/>
            <person name="Thierry A."/>
            <person name="Trautwein-Schult A."/>
            <person name="Westhof E."/>
            <person name="Worch S."/>
            <person name="Dujon B."/>
            <person name="Souciet J.-L."/>
            <person name="Wincker P."/>
            <person name="Scholz U."/>
            <person name="Neuveglise N."/>
        </authorList>
    </citation>
    <scope>NUCLEOTIDE SEQUENCE</scope>
    <source>
        <strain evidence="3">LS3</strain>
    </source>
</reference>
<evidence type="ECO:0000256" key="1">
    <source>
        <dbReference type="SAM" id="MobiDB-lite"/>
    </source>
</evidence>
<feature type="domain" description="Hyaluronan/mRNA-binding protein" evidence="2">
    <location>
        <begin position="33"/>
        <end position="67"/>
    </location>
</feature>
<dbReference type="PhylomeDB" id="A0A060TJ49"/>
<gene>
    <name evidence="3" type="ORF">GNLVRS02_ARAD1D44110g</name>
</gene>
<reference evidence="3" key="1">
    <citation type="submission" date="2014-02" db="EMBL/GenBank/DDBJ databases">
        <authorList>
            <person name="Genoscope - CEA"/>
        </authorList>
    </citation>
    <scope>NUCLEOTIDE SEQUENCE</scope>
    <source>
        <strain evidence="3">LS3</strain>
    </source>
</reference>
<dbReference type="Pfam" id="PF04774">
    <property type="entry name" value="HABP4_PAI-RBP1"/>
    <property type="match status" value="1"/>
</dbReference>
<feature type="region of interest" description="Disordered" evidence="1">
    <location>
        <begin position="32"/>
        <end position="52"/>
    </location>
</feature>
<dbReference type="EMBL" id="HG937694">
    <property type="protein sequence ID" value="CDP38852.1"/>
    <property type="molecule type" value="Genomic_DNA"/>
</dbReference>
<dbReference type="InterPro" id="IPR006861">
    <property type="entry name" value="HABP4_PAIRBP1-bd"/>
</dbReference>
<feature type="compositionally biased region" description="Basic and acidic residues" evidence="1">
    <location>
        <begin position="32"/>
        <end position="49"/>
    </location>
</feature>
<organism evidence="3">
    <name type="scientific">Blastobotrys adeninivorans</name>
    <name type="common">Yeast</name>
    <name type="synonym">Arxula adeninivorans</name>
    <dbReference type="NCBI Taxonomy" id="409370"/>
    <lineage>
        <taxon>Eukaryota</taxon>
        <taxon>Fungi</taxon>
        <taxon>Dikarya</taxon>
        <taxon>Ascomycota</taxon>
        <taxon>Saccharomycotina</taxon>
        <taxon>Dipodascomycetes</taxon>
        <taxon>Dipodascales</taxon>
        <taxon>Trichomonascaceae</taxon>
        <taxon>Blastobotrys</taxon>
    </lineage>
</organism>
<feature type="region of interest" description="Disordered" evidence="1">
    <location>
        <begin position="64"/>
        <end position="94"/>
    </location>
</feature>